<proteinExistence type="predicted"/>
<gene>
    <name evidence="2" type="ORF">E1091_13870</name>
</gene>
<comment type="caution">
    <text evidence="2">The sequence shown here is derived from an EMBL/GenBank/DDBJ whole genome shotgun (WGS) entry which is preliminary data.</text>
</comment>
<name>A0ABY2DF63_9ACTN</name>
<evidence type="ECO:0000313" key="3">
    <source>
        <dbReference type="Proteomes" id="UP000295626"/>
    </source>
</evidence>
<keyword evidence="3" id="KW-1185">Reference proteome</keyword>
<feature type="region of interest" description="Disordered" evidence="1">
    <location>
        <begin position="22"/>
        <end position="51"/>
    </location>
</feature>
<protein>
    <submittedName>
        <fullName evidence="2">Uncharacterized protein</fullName>
    </submittedName>
</protein>
<sequence length="106" mass="9682">MNGATGGGGLCGGAACGGAADGPPGCGGPGSGGPAGAGCPGADGTVPAGASPYPGVPAAWSWIVTAASPSRFAGLDRCWRAVPLVGSGRLSAVRRTSGSSTSGRPG</sequence>
<reference evidence="2 3" key="1">
    <citation type="submission" date="2019-02" db="EMBL/GenBank/DDBJ databases">
        <title>Draft genome sequences of novel Actinobacteria.</title>
        <authorList>
            <person name="Sahin N."/>
            <person name="Ay H."/>
            <person name="Saygin H."/>
        </authorList>
    </citation>
    <scope>NUCLEOTIDE SEQUENCE [LARGE SCALE GENOMIC DNA]</scope>
    <source>
        <strain evidence="2 3">JCM 30529</strain>
    </source>
</reference>
<organism evidence="2 3">
    <name type="scientific">Micromonospora fluostatini</name>
    <dbReference type="NCBI Taxonomy" id="1629071"/>
    <lineage>
        <taxon>Bacteria</taxon>
        <taxon>Bacillati</taxon>
        <taxon>Actinomycetota</taxon>
        <taxon>Actinomycetes</taxon>
        <taxon>Micromonosporales</taxon>
        <taxon>Micromonosporaceae</taxon>
        <taxon>Micromonospora</taxon>
    </lineage>
</organism>
<dbReference type="EMBL" id="SMKE01000533">
    <property type="protein sequence ID" value="TDB91140.1"/>
    <property type="molecule type" value="Genomic_DNA"/>
</dbReference>
<dbReference type="Proteomes" id="UP000295626">
    <property type="component" value="Unassembled WGS sequence"/>
</dbReference>
<evidence type="ECO:0000313" key="2">
    <source>
        <dbReference type="EMBL" id="TDB91140.1"/>
    </source>
</evidence>
<feature type="compositionally biased region" description="Gly residues" evidence="1">
    <location>
        <begin position="22"/>
        <end position="41"/>
    </location>
</feature>
<accession>A0ABY2DF63</accession>
<evidence type="ECO:0000256" key="1">
    <source>
        <dbReference type="SAM" id="MobiDB-lite"/>
    </source>
</evidence>